<dbReference type="Proteomes" id="UP000721861">
    <property type="component" value="Unassembled WGS sequence"/>
</dbReference>
<evidence type="ECO:0000313" key="2">
    <source>
        <dbReference type="EMBL" id="MBS2211171.1"/>
    </source>
</evidence>
<proteinExistence type="predicted"/>
<dbReference type="PROSITE" id="PS51257">
    <property type="entry name" value="PROKAR_LIPOPROTEIN"/>
    <property type="match status" value="1"/>
</dbReference>
<keyword evidence="1" id="KW-0175">Coiled coil</keyword>
<keyword evidence="3" id="KW-1185">Reference proteome</keyword>
<comment type="caution">
    <text evidence="2">The sequence shown here is derived from an EMBL/GenBank/DDBJ whole genome shotgun (WGS) entry which is preliminary data.</text>
</comment>
<dbReference type="Gene3D" id="3.40.50.300">
    <property type="entry name" value="P-loop containing nucleotide triphosphate hydrolases"/>
    <property type="match status" value="1"/>
</dbReference>
<sequence>MIKNLLLLLLISGVAIFSSCSDDLQDEVDQLKKEKEELQKQLDLQNSSLSDLEAQLALLIDEKEALEGDNTELNNLIAQLQSMINNRYIERHIAFVFHGYDNISSQTWQHLYSEDMKLSMSIRTTTNYYDFESYDIRRGNIDGVKTKRVIEHSYEDGLLTRSSFDDKSIDWIWEDGVLTSYVYKYENYKTIYSISDDFIYLDLKENYVGDELISTTTYDYNQNGTIKSLTTKDAQDVELYKENYEYNEATFLTAYTYVSNGEVIRSIEWQYNESLQLTYYKEVDSYEVVTIDVVFHEDDSYTVKYYVDRMDWSPRRQDYTFRADGLILQTVSYNYQYSSVSEDYYVRQTSTVTNTLDENDQITNQQDVDVYYDEQGVMTEHNAIHFDNIVWSADGYDRMEYIESRYSNDVLLYKSEYKYINKGTERYLDYVAHWYVESGEVKYIIETEQIDSYFEAAPFAPLTKTITNYNEAGDAVITKKENSLNSKLEWEWIWQDITE</sequence>
<organism evidence="2 3">
    <name type="scientific">Carboxylicivirga mesophila</name>
    <dbReference type="NCBI Taxonomy" id="1166478"/>
    <lineage>
        <taxon>Bacteria</taxon>
        <taxon>Pseudomonadati</taxon>
        <taxon>Bacteroidota</taxon>
        <taxon>Bacteroidia</taxon>
        <taxon>Marinilabiliales</taxon>
        <taxon>Marinilabiliaceae</taxon>
        <taxon>Carboxylicivirga</taxon>
    </lineage>
</organism>
<dbReference type="InterPro" id="IPR027417">
    <property type="entry name" value="P-loop_NTPase"/>
</dbReference>
<gene>
    <name evidence="2" type="ORF">KEM09_07150</name>
</gene>
<dbReference type="EMBL" id="JAGUCN010000006">
    <property type="protein sequence ID" value="MBS2211171.1"/>
    <property type="molecule type" value="Genomic_DNA"/>
</dbReference>
<evidence type="ECO:0008006" key="4">
    <source>
        <dbReference type="Google" id="ProtNLM"/>
    </source>
</evidence>
<protein>
    <recommendedName>
        <fullName evidence="4">YD repeat-containing protein</fullName>
    </recommendedName>
</protein>
<accession>A0ABS5K9H8</accession>
<name>A0ABS5K9H8_9BACT</name>
<feature type="coiled-coil region" evidence="1">
    <location>
        <begin position="21"/>
        <end position="86"/>
    </location>
</feature>
<evidence type="ECO:0000256" key="1">
    <source>
        <dbReference type="SAM" id="Coils"/>
    </source>
</evidence>
<dbReference type="RefSeq" id="WP_212227168.1">
    <property type="nucleotide sequence ID" value="NZ_JAGUCN010000006.1"/>
</dbReference>
<evidence type="ECO:0000313" key="3">
    <source>
        <dbReference type="Proteomes" id="UP000721861"/>
    </source>
</evidence>
<reference evidence="2 3" key="1">
    <citation type="journal article" date="2014" name="Int. J. Syst. Evol. Microbiol.">
        <title>Carboxylicivirga gen. nov. in the family Marinilabiliaceae with two novel species, Carboxylicivirga mesophila sp. nov. and Carboxylicivirga taeanensis sp. nov., and reclassification of Cytophaga fermentans as Saccharicrinis fermentans gen. nov., comb. nov.</title>
        <authorList>
            <person name="Yang S.H."/>
            <person name="Seo H.S."/>
            <person name="Woo J.H."/>
            <person name="Oh H.M."/>
            <person name="Jang H."/>
            <person name="Lee J.H."/>
            <person name="Kim S.J."/>
            <person name="Kwon K.K."/>
        </authorList>
    </citation>
    <scope>NUCLEOTIDE SEQUENCE [LARGE SCALE GENOMIC DNA]</scope>
    <source>
        <strain evidence="2 3">JCM 18290</strain>
    </source>
</reference>